<keyword evidence="1" id="KW-1133">Transmembrane helix</keyword>
<feature type="transmembrane region" description="Helical" evidence="1">
    <location>
        <begin position="669"/>
        <end position="686"/>
    </location>
</feature>
<dbReference type="Pfam" id="PF01757">
    <property type="entry name" value="Acyl_transf_3"/>
    <property type="match status" value="1"/>
</dbReference>
<dbReference type="SUPFAM" id="SSF56801">
    <property type="entry name" value="Acetyl-CoA synthetase-like"/>
    <property type="match status" value="1"/>
</dbReference>
<evidence type="ECO:0000259" key="3">
    <source>
        <dbReference type="Pfam" id="PF01757"/>
    </source>
</evidence>
<name>A0ABQ3IDE9_9PSEU</name>
<dbReference type="InterPro" id="IPR050237">
    <property type="entry name" value="ATP-dep_AMP-bd_enzyme"/>
</dbReference>
<feature type="transmembrane region" description="Helical" evidence="1">
    <location>
        <begin position="767"/>
        <end position="786"/>
    </location>
</feature>
<organism evidence="4 5">
    <name type="scientific">Amycolatopsis deserti</name>
    <dbReference type="NCBI Taxonomy" id="185696"/>
    <lineage>
        <taxon>Bacteria</taxon>
        <taxon>Bacillati</taxon>
        <taxon>Actinomycetota</taxon>
        <taxon>Actinomycetes</taxon>
        <taxon>Pseudonocardiales</taxon>
        <taxon>Pseudonocardiaceae</taxon>
        <taxon>Amycolatopsis</taxon>
    </lineage>
</organism>
<dbReference type="RefSeq" id="WP_191242485.1">
    <property type="nucleotide sequence ID" value="NZ_BNAU01000001.1"/>
</dbReference>
<dbReference type="PANTHER" id="PTHR43767:SF1">
    <property type="entry name" value="NONRIBOSOMAL PEPTIDE SYNTHASE PES1 (EUROFUNG)-RELATED"/>
    <property type="match status" value="1"/>
</dbReference>
<feature type="domain" description="Acyltransferase 3" evidence="3">
    <location>
        <begin position="546"/>
        <end position="812"/>
    </location>
</feature>
<comment type="caution">
    <text evidence="4">The sequence shown here is derived from an EMBL/GenBank/DDBJ whole genome shotgun (WGS) entry which is preliminary data.</text>
</comment>
<protein>
    <submittedName>
        <fullName evidence="4">AMP-dependent synthetase</fullName>
    </submittedName>
</protein>
<evidence type="ECO:0000313" key="4">
    <source>
        <dbReference type="EMBL" id="GHE75857.1"/>
    </source>
</evidence>
<keyword evidence="1" id="KW-0812">Transmembrane</keyword>
<keyword evidence="1" id="KW-0472">Membrane</keyword>
<dbReference type="InterPro" id="IPR042099">
    <property type="entry name" value="ANL_N_sf"/>
</dbReference>
<feature type="transmembrane region" description="Helical" evidence="1">
    <location>
        <begin position="743"/>
        <end position="760"/>
    </location>
</feature>
<dbReference type="Proteomes" id="UP000605897">
    <property type="component" value="Unassembled WGS sequence"/>
</dbReference>
<proteinExistence type="predicted"/>
<dbReference type="InterPro" id="IPR002656">
    <property type="entry name" value="Acyl_transf_3_dom"/>
</dbReference>
<sequence length="840" mass="90752">MDGQLLTGESLRFVHSLRSHGEKIAVVAPDGSRLTYLDLAARVSAAAARLGPVRRLVLVATSGDLDTLVTYLAALHGGHPVLLADGENQHHLDTLIDRYDPDVVAGPTPQGWRLRERRSGAAHVLHPDLALLLSTSGSTGSPKLVRLSSANLQSNADAIASYLDIRDTDRAVLSLPMHYCYGLSVVNSNLTRGAAILLNPHSVAEPEFWTFFRRHEGTSLHGVPHTFDLLDRVGFDRMTLPSLRYVTQAGGKLAPERVRAYAELGEGRGWRFFVMYGQTEATARMAYLPPEFATSHPAAIGIPVPGGSFDLAPSDHPDEGELIYHGPNVMLGYAESPADLALGRTTTALSTGDLARRTPDGLYEVIGRRSRIIKPYGHRVDLDRAEDLLRDKGYQAACAGTDETLIVAVLAGQDTTAVRDLMADHLRLPVHCLQVREFGEIPRLGNGKVDYPQLLKSLHADRADSSERTPRSVRAVFTAAFPGTRITDGDTFVGLGGDSLTYIPTALALERVLGHLPPDWPTTSVGALSARQPRRRRLTPIDTEILLRAVSITLVVGTHIGALHLRGGAHLLLAVAGWTFARFLLSAPAGGARIARSAARIAVPAVLWLLWRTQASDDVRLSNVLLINNYVRGGATGYWFIEVLVQTLLLLALLFTIPAVRRFEQRHRFGAAAAVLGVALLARLFADDAHGFPESAFTTHGAAWFFALGWLAQRASTSSRKLTVLAVMTLLVPGYFGEPGRNLVVYGGLALLMFLPSIRLPRPAARAAGLLAASSLYIYLTHYAVFPALLPHFAPPAVLAACLGAGIVAWILVQRMAVACARILPGRAALVKLSNLHLDR</sequence>
<dbReference type="PANTHER" id="PTHR43767">
    <property type="entry name" value="LONG-CHAIN-FATTY-ACID--COA LIGASE"/>
    <property type="match status" value="1"/>
</dbReference>
<dbReference type="Gene3D" id="3.40.50.12780">
    <property type="entry name" value="N-terminal domain of ligase-like"/>
    <property type="match status" value="1"/>
</dbReference>
<reference evidence="5" key="1">
    <citation type="journal article" date="2019" name="Int. J. Syst. Evol. Microbiol.">
        <title>The Global Catalogue of Microorganisms (GCM) 10K type strain sequencing project: providing services to taxonomists for standard genome sequencing and annotation.</title>
        <authorList>
            <consortium name="The Broad Institute Genomics Platform"/>
            <consortium name="The Broad Institute Genome Sequencing Center for Infectious Disease"/>
            <person name="Wu L."/>
            <person name="Ma J."/>
        </authorList>
    </citation>
    <scope>NUCLEOTIDE SEQUENCE [LARGE SCALE GENOMIC DNA]</scope>
    <source>
        <strain evidence="5">CGMCC 4.7677</strain>
    </source>
</reference>
<feature type="transmembrane region" description="Helical" evidence="1">
    <location>
        <begin position="635"/>
        <end position="657"/>
    </location>
</feature>
<accession>A0ABQ3IDE9</accession>
<evidence type="ECO:0000259" key="2">
    <source>
        <dbReference type="Pfam" id="PF00501"/>
    </source>
</evidence>
<dbReference type="EMBL" id="BNAU01000001">
    <property type="protein sequence ID" value="GHE75857.1"/>
    <property type="molecule type" value="Genomic_DNA"/>
</dbReference>
<dbReference type="Pfam" id="PF00501">
    <property type="entry name" value="AMP-binding"/>
    <property type="match status" value="1"/>
</dbReference>
<dbReference type="InterPro" id="IPR000873">
    <property type="entry name" value="AMP-dep_synth/lig_dom"/>
</dbReference>
<keyword evidence="5" id="KW-1185">Reference proteome</keyword>
<evidence type="ECO:0000256" key="1">
    <source>
        <dbReference type="SAM" id="Phobius"/>
    </source>
</evidence>
<feature type="transmembrane region" description="Helical" evidence="1">
    <location>
        <begin position="792"/>
        <end position="813"/>
    </location>
</feature>
<gene>
    <name evidence="4" type="ORF">GCM10017786_00930</name>
</gene>
<feature type="domain" description="AMP-dependent synthetase/ligase" evidence="2">
    <location>
        <begin position="128"/>
        <end position="333"/>
    </location>
</feature>
<evidence type="ECO:0000313" key="5">
    <source>
        <dbReference type="Proteomes" id="UP000605897"/>
    </source>
</evidence>